<dbReference type="Proteomes" id="UP001241110">
    <property type="component" value="Unassembled WGS sequence"/>
</dbReference>
<dbReference type="InterPro" id="IPR002364">
    <property type="entry name" value="Quin_OxRdtase/zeta-crystal_CS"/>
</dbReference>
<keyword evidence="1 3" id="KW-0560">Oxidoreductase</keyword>
<dbReference type="GO" id="GO:0008270">
    <property type="term" value="F:zinc ion binding"/>
    <property type="evidence" value="ECO:0007669"/>
    <property type="project" value="InterPro"/>
</dbReference>
<feature type="domain" description="Enoyl reductase (ER)" evidence="2">
    <location>
        <begin position="10"/>
        <end position="311"/>
    </location>
</feature>
<protein>
    <submittedName>
        <fullName evidence="3">NADP-dependent oxidoreductase</fullName>
        <ecNumber evidence="3">1.-.-.-</ecNumber>
    </submittedName>
</protein>
<dbReference type="Gene3D" id="3.40.50.720">
    <property type="entry name" value="NAD(P)-binding Rossmann-like Domain"/>
    <property type="match status" value="1"/>
</dbReference>
<dbReference type="PANTHER" id="PTHR11695:SF294">
    <property type="entry name" value="RETICULON-4-INTERACTING PROTEIN 1, MITOCHONDRIAL"/>
    <property type="match status" value="1"/>
</dbReference>
<organism evidence="3 4">
    <name type="scientific">Xanthocytophaga flava</name>
    <dbReference type="NCBI Taxonomy" id="3048013"/>
    <lineage>
        <taxon>Bacteria</taxon>
        <taxon>Pseudomonadati</taxon>
        <taxon>Bacteroidota</taxon>
        <taxon>Cytophagia</taxon>
        <taxon>Cytophagales</taxon>
        <taxon>Rhodocytophagaceae</taxon>
        <taxon>Xanthocytophaga</taxon>
    </lineage>
</organism>
<dbReference type="AlphaFoldDB" id="A0AAE3QQC0"/>
<comment type="caution">
    <text evidence="3">The sequence shown here is derived from an EMBL/GenBank/DDBJ whole genome shotgun (WGS) entry which is preliminary data.</text>
</comment>
<dbReference type="CDD" id="cd05289">
    <property type="entry name" value="MDR_like_2"/>
    <property type="match status" value="1"/>
</dbReference>
<dbReference type="Pfam" id="PF13602">
    <property type="entry name" value="ADH_zinc_N_2"/>
    <property type="match status" value="1"/>
</dbReference>
<dbReference type="Gene3D" id="3.90.180.10">
    <property type="entry name" value="Medium-chain alcohol dehydrogenases, catalytic domain"/>
    <property type="match status" value="1"/>
</dbReference>
<evidence type="ECO:0000313" key="3">
    <source>
        <dbReference type="EMBL" id="MDJ1481270.1"/>
    </source>
</evidence>
<dbReference type="SUPFAM" id="SSF51735">
    <property type="entry name" value="NAD(P)-binding Rossmann-fold domains"/>
    <property type="match status" value="1"/>
</dbReference>
<dbReference type="PROSITE" id="PS01162">
    <property type="entry name" value="QOR_ZETA_CRYSTAL"/>
    <property type="match status" value="1"/>
</dbReference>
<dbReference type="InterPro" id="IPR020843">
    <property type="entry name" value="ER"/>
</dbReference>
<dbReference type="GO" id="GO:0016491">
    <property type="term" value="F:oxidoreductase activity"/>
    <property type="evidence" value="ECO:0007669"/>
    <property type="project" value="UniProtKB-KW"/>
</dbReference>
<evidence type="ECO:0000256" key="1">
    <source>
        <dbReference type="ARBA" id="ARBA00023002"/>
    </source>
</evidence>
<dbReference type="SMART" id="SM00829">
    <property type="entry name" value="PKS_ER"/>
    <property type="match status" value="1"/>
</dbReference>
<dbReference type="SUPFAM" id="SSF50129">
    <property type="entry name" value="GroES-like"/>
    <property type="match status" value="1"/>
</dbReference>
<sequence>MKAIILTEPGSVDTLTYTEVAVPQITDHEVLIQVKAISINPVDVKTRAGKGVYGRLKTISPLIIGWDIAGVVMKTGNQVTKFKEGDAVFGMVNFPGHGQAYAEYVAAPESHLALKPQNISFEQAAASTLAALTAWQAFTKQAVVQPGQKVLIHAAAGGVGHFAVQVARYLGAHVTGTSSAANKAFVLNLGADTHIDYRSQKFEEVISDQDLVLDAIGGENIDRSLQVIKHGGTLISIPSGLNEQVAEKAKSKGINGFFFLVQSNGEDMQQIARLLEEGIIHPYISKVYDFSEMKDAHLQQETGGTRGKLVIRVN</sequence>
<evidence type="ECO:0000259" key="2">
    <source>
        <dbReference type="SMART" id="SM00829"/>
    </source>
</evidence>
<proteinExistence type="predicted"/>
<dbReference type="InterPro" id="IPR036291">
    <property type="entry name" value="NAD(P)-bd_dom_sf"/>
</dbReference>
<name>A0AAE3QQC0_9BACT</name>
<dbReference type="EC" id="1.-.-.-" evidence="3"/>
<dbReference type="RefSeq" id="WP_313978813.1">
    <property type="nucleotide sequence ID" value="NZ_JASJOS010000005.1"/>
</dbReference>
<dbReference type="InterPro" id="IPR050700">
    <property type="entry name" value="YIM1/Zinc_Alcohol_DH_Fams"/>
</dbReference>
<evidence type="ECO:0000313" key="4">
    <source>
        <dbReference type="Proteomes" id="UP001241110"/>
    </source>
</evidence>
<dbReference type="InterPro" id="IPR013154">
    <property type="entry name" value="ADH-like_N"/>
</dbReference>
<dbReference type="PANTHER" id="PTHR11695">
    <property type="entry name" value="ALCOHOL DEHYDROGENASE RELATED"/>
    <property type="match status" value="1"/>
</dbReference>
<dbReference type="EMBL" id="JASJOS010000005">
    <property type="protein sequence ID" value="MDJ1481270.1"/>
    <property type="molecule type" value="Genomic_DNA"/>
</dbReference>
<reference evidence="3" key="1">
    <citation type="submission" date="2023-05" db="EMBL/GenBank/DDBJ databases">
        <authorList>
            <person name="Zhang X."/>
        </authorList>
    </citation>
    <scope>NUCLEOTIDE SEQUENCE</scope>
    <source>
        <strain evidence="3">YF14B1</strain>
    </source>
</reference>
<gene>
    <name evidence="3" type="ORF">QNI16_12300</name>
</gene>
<dbReference type="Pfam" id="PF08240">
    <property type="entry name" value="ADH_N"/>
    <property type="match status" value="1"/>
</dbReference>
<accession>A0AAE3QQC0</accession>
<dbReference type="InterPro" id="IPR011032">
    <property type="entry name" value="GroES-like_sf"/>
</dbReference>